<organism evidence="6 7">
    <name type="scientific">Rubellimicrobium rubrum</name>
    <dbReference type="NCBI Taxonomy" id="2585369"/>
    <lineage>
        <taxon>Bacteria</taxon>
        <taxon>Pseudomonadati</taxon>
        <taxon>Pseudomonadota</taxon>
        <taxon>Alphaproteobacteria</taxon>
        <taxon>Rhodobacterales</taxon>
        <taxon>Roseobacteraceae</taxon>
        <taxon>Rubellimicrobium</taxon>
    </lineage>
</organism>
<feature type="transmembrane region" description="Helical" evidence="5">
    <location>
        <begin position="116"/>
        <end position="137"/>
    </location>
</feature>
<feature type="transmembrane region" description="Helical" evidence="5">
    <location>
        <begin position="143"/>
        <end position="161"/>
    </location>
</feature>
<keyword evidence="1" id="KW-1003">Cell membrane</keyword>
<evidence type="ECO:0000313" key="6">
    <source>
        <dbReference type="EMBL" id="TNC52440.1"/>
    </source>
</evidence>
<reference evidence="6 7" key="1">
    <citation type="submission" date="2019-06" db="EMBL/GenBank/DDBJ databases">
        <title>YIM 131921 draft genome.</title>
        <authorList>
            <person name="Jiang L."/>
        </authorList>
    </citation>
    <scope>NUCLEOTIDE SEQUENCE [LARGE SCALE GENOMIC DNA]</scope>
    <source>
        <strain evidence="6 7">YIM 131921</strain>
    </source>
</reference>
<proteinExistence type="predicted"/>
<evidence type="ECO:0000313" key="7">
    <source>
        <dbReference type="Proteomes" id="UP000305887"/>
    </source>
</evidence>
<evidence type="ECO:0000256" key="2">
    <source>
        <dbReference type="ARBA" id="ARBA00022692"/>
    </source>
</evidence>
<protein>
    <submittedName>
        <fullName evidence="6">DUF2585 family protein</fullName>
    </submittedName>
</protein>
<dbReference type="RefSeq" id="WP_139075124.1">
    <property type="nucleotide sequence ID" value="NZ_VDFU01000002.1"/>
</dbReference>
<dbReference type="GO" id="GO:0005886">
    <property type="term" value="C:plasma membrane"/>
    <property type="evidence" value="ECO:0007669"/>
    <property type="project" value="InterPro"/>
</dbReference>
<keyword evidence="4 5" id="KW-0472">Membrane</keyword>
<feature type="transmembrane region" description="Helical" evidence="5">
    <location>
        <begin position="61"/>
        <end position="80"/>
    </location>
</feature>
<accession>A0A5C4N1B2</accession>
<dbReference type="EMBL" id="VDFU01000002">
    <property type="protein sequence ID" value="TNC52440.1"/>
    <property type="molecule type" value="Genomic_DNA"/>
</dbReference>
<comment type="caution">
    <text evidence="6">The sequence shown here is derived from an EMBL/GenBank/DDBJ whole genome shotgun (WGS) entry which is preliminary data.</text>
</comment>
<evidence type="ECO:0000256" key="5">
    <source>
        <dbReference type="SAM" id="Phobius"/>
    </source>
</evidence>
<keyword evidence="2 5" id="KW-0812">Transmembrane</keyword>
<dbReference type="InterPro" id="IPR019691">
    <property type="entry name" value="DUF2585"/>
</dbReference>
<dbReference type="Pfam" id="PF10755">
    <property type="entry name" value="DUF2585"/>
    <property type="match status" value="1"/>
</dbReference>
<dbReference type="AlphaFoldDB" id="A0A5C4N1B2"/>
<keyword evidence="3 5" id="KW-1133">Transmembrane helix</keyword>
<dbReference type="Proteomes" id="UP000305887">
    <property type="component" value="Unassembled WGS sequence"/>
</dbReference>
<evidence type="ECO:0000256" key="4">
    <source>
        <dbReference type="ARBA" id="ARBA00023136"/>
    </source>
</evidence>
<keyword evidence="7" id="KW-1185">Reference proteome</keyword>
<evidence type="ECO:0000256" key="3">
    <source>
        <dbReference type="ARBA" id="ARBA00022989"/>
    </source>
</evidence>
<dbReference type="OrthoDB" id="9811954at2"/>
<sequence length="188" mass="21212">MTRNPFPWLVSLLVVAASAAWLLADGRALVAPSGRILLWYNDPWGPEGSQHLFDWYSPSHMIHGLLFYAALWLAVWRLPLGWRFALAVLVECAWELVENSDAVIERYRTATVSKDYLGDTVLNSVMDVACMALGFWLARRLPVWASVALILFFEALTVWLIRDGLALNVLMLLWPVDAVRDWQAVAAS</sequence>
<dbReference type="NCBIfam" id="NF002099">
    <property type="entry name" value="PRK00944.1"/>
    <property type="match status" value="1"/>
</dbReference>
<gene>
    <name evidence="6" type="ORF">FHG66_02565</name>
</gene>
<evidence type="ECO:0000256" key="1">
    <source>
        <dbReference type="ARBA" id="ARBA00022475"/>
    </source>
</evidence>
<name>A0A5C4N1B2_9RHOB</name>